<dbReference type="CDD" id="cd03262">
    <property type="entry name" value="ABC_HisP_GlnQ"/>
    <property type="match status" value="1"/>
</dbReference>
<evidence type="ECO:0000313" key="17">
    <source>
        <dbReference type="Proteomes" id="UP000270342"/>
    </source>
</evidence>
<feature type="transmembrane region" description="Helical" evidence="12">
    <location>
        <begin position="12"/>
        <end position="39"/>
    </location>
</feature>
<evidence type="ECO:0000256" key="6">
    <source>
        <dbReference type="ARBA" id="ARBA00022519"/>
    </source>
</evidence>
<dbReference type="InterPro" id="IPR017871">
    <property type="entry name" value="ABC_transporter-like_CS"/>
</dbReference>
<dbReference type="InterPro" id="IPR035906">
    <property type="entry name" value="MetI-like_sf"/>
</dbReference>
<dbReference type="Pfam" id="PF00528">
    <property type="entry name" value="BPD_transp_1"/>
    <property type="match status" value="1"/>
</dbReference>
<dbReference type="EMBL" id="RBZU01000010">
    <property type="protein sequence ID" value="RKP49641.1"/>
    <property type="molecule type" value="Genomic_DNA"/>
</dbReference>
<dbReference type="Pfam" id="PF00005">
    <property type="entry name" value="ABC_tran"/>
    <property type="match status" value="1"/>
</dbReference>
<feature type="transmembrane region" description="Helical" evidence="12">
    <location>
        <begin position="181"/>
        <end position="208"/>
    </location>
</feature>
<dbReference type="PANTHER" id="PTHR43166">
    <property type="entry name" value="AMINO ACID IMPORT ATP-BINDING PROTEIN"/>
    <property type="match status" value="1"/>
</dbReference>
<feature type="domain" description="ABC transporter" evidence="14">
    <location>
        <begin position="307"/>
        <end position="551"/>
    </location>
</feature>
<feature type="region of interest" description="Disordered" evidence="13">
    <location>
        <begin position="236"/>
        <end position="269"/>
    </location>
</feature>
<dbReference type="RefSeq" id="WP_121088689.1">
    <property type="nucleotide sequence ID" value="NZ_RBZU01000010.1"/>
</dbReference>
<dbReference type="CDD" id="cd06261">
    <property type="entry name" value="TM_PBP2"/>
    <property type="match status" value="1"/>
</dbReference>
<evidence type="ECO:0000256" key="8">
    <source>
        <dbReference type="ARBA" id="ARBA00022741"/>
    </source>
</evidence>
<dbReference type="InterPro" id="IPR027417">
    <property type="entry name" value="P-loop_NTPase"/>
</dbReference>
<keyword evidence="10 12" id="KW-1133">Transmembrane helix</keyword>
<sequence>MELFLHYLGLPYLLRGIGFTVAVTALGLAGGVLVGLVLAAMQLSRIGPLAAVARGYTVIFRGTPLILQLVFAYDALPHIGIKLSALGAAGLALAANEGPFIAEILRSGVLGVERGQSLAGQALGMTPSILMRRVIAPQAIRSIVPALGNESVSALKNSSLASVIAVDELTLRSTQLASSTFDFFSIFFASGLMYLVLTGAIAVIQLIAEAALDLDREHATRFARLLPWRRAATAAIPPTPEPAEDPVSASTPISASRPGNRSDSTDVDSGAVATIDPAHATPRHAAVRTAFERAQRDALLEHQLPSVQITGLSKRYGPQSVLDGFDLTVRTGEVVVVLGPSGSGKSTLLRCINHLEQWDAGEIRVGGRRLGFRVDGRPMTQHDIANERASVGVGMVFQHFNLFSHLSACENIAGPLRWVFGVPADEAERRARALLDRVGLGHRADALPRHLSGGQQQRVAIARALAPNPRVLLLDEPTSALDPERVGEVLDVIRRLALEDGLTMMISTHQLRFAEQVADHVVFMSGGAIVEQGHAHEVLRHPRHALTRRFLSMMGEDDRIDVAS</sequence>
<keyword evidence="9 16" id="KW-0067">ATP-binding</keyword>
<dbReference type="GO" id="GO:0005524">
    <property type="term" value="F:ATP binding"/>
    <property type="evidence" value="ECO:0007669"/>
    <property type="project" value="UniProtKB-KW"/>
</dbReference>
<dbReference type="Gene3D" id="3.40.50.300">
    <property type="entry name" value="P-loop containing nucleotide triphosphate hydrolases"/>
    <property type="match status" value="1"/>
</dbReference>
<dbReference type="PROSITE" id="PS50893">
    <property type="entry name" value="ABC_TRANSPORTER_2"/>
    <property type="match status" value="1"/>
</dbReference>
<evidence type="ECO:0000256" key="12">
    <source>
        <dbReference type="RuleBase" id="RU363032"/>
    </source>
</evidence>
<evidence type="ECO:0000259" key="14">
    <source>
        <dbReference type="PROSITE" id="PS50893"/>
    </source>
</evidence>
<dbReference type="SUPFAM" id="SSF52540">
    <property type="entry name" value="P-loop containing nucleoside triphosphate hydrolases"/>
    <property type="match status" value="1"/>
</dbReference>
<keyword evidence="17" id="KW-1185">Reference proteome</keyword>
<dbReference type="Gene3D" id="1.10.3720.10">
    <property type="entry name" value="MetI-like"/>
    <property type="match status" value="1"/>
</dbReference>
<comment type="subcellular location">
    <subcellularLocation>
        <location evidence="2">Cell inner membrane</location>
        <topology evidence="2">Multi-pass membrane protein</topology>
    </subcellularLocation>
    <subcellularLocation>
        <location evidence="12">Cell membrane</location>
        <topology evidence="12">Multi-pass membrane protein</topology>
    </subcellularLocation>
    <subcellularLocation>
        <location evidence="1">Cell membrane</location>
        <topology evidence="1">Peripheral membrane protein</topology>
    </subcellularLocation>
</comment>
<evidence type="ECO:0000256" key="7">
    <source>
        <dbReference type="ARBA" id="ARBA00022692"/>
    </source>
</evidence>
<evidence type="ECO:0000256" key="5">
    <source>
        <dbReference type="ARBA" id="ARBA00022475"/>
    </source>
</evidence>
<dbReference type="AlphaFoldDB" id="A0A494XIU0"/>
<evidence type="ECO:0000259" key="15">
    <source>
        <dbReference type="PROSITE" id="PS50928"/>
    </source>
</evidence>
<evidence type="ECO:0000256" key="10">
    <source>
        <dbReference type="ARBA" id="ARBA00022989"/>
    </source>
</evidence>
<gene>
    <name evidence="16" type="ORF">D7S86_20335</name>
</gene>
<evidence type="ECO:0000256" key="3">
    <source>
        <dbReference type="ARBA" id="ARBA00010072"/>
    </source>
</evidence>
<organism evidence="16 17">
    <name type="scientific">Pararobbsia silviterrae</name>
    <dbReference type="NCBI Taxonomy" id="1792498"/>
    <lineage>
        <taxon>Bacteria</taxon>
        <taxon>Pseudomonadati</taxon>
        <taxon>Pseudomonadota</taxon>
        <taxon>Betaproteobacteria</taxon>
        <taxon>Burkholderiales</taxon>
        <taxon>Burkholderiaceae</taxon>
        <taxon>Pararobbsia</taxon>
    </lineage>
</organism>
<dbReference type="InterPro" id="IPR003593">
    <property type="entry name" value="AAA+_ATPase"/>
</dbReference>
<keyword evidence="7 12" id="KW-0812">Transmembrane</keyword>
<evidence type="ECO:0000256" key="9">
    <source>
        <dbReference type="ARBA" id="ARBA00022840"/>
    </source>
</evidence>
<evidence type="ECO:0000256" key="2">
    <source>
        <dbReference type="ARBA" id="ARBA00004429"/>
    </source>
</evidence>
<dbReference type="PROSITE" id="PS50928">
    <property type="entry name" value="ABC_TM1"/>
    <property type="match status" value="1"/>
</dbReference>
<reference evidence="16 17" key="1">
    <citation type="submission" date="2018-10" db="EMBL/GenBank/DDBJ databases">
        <title>Robbsia sp. DHC34, isolated from soil.</title>
        <authorList>
            <person name="Gao Z.-H."/>
            <person name="Qiu L.-H."/>
        </authorList>
    </citation>
    <scope>NUCLEOTIDE SEQUENCE [LARGE SCALE GENOMIC DNA]</scope>
    <source>
        <strain evidence="16 17">DHC34</strain>
    </source>
</reference>
<accession>A0A494XIU0</accession>
<dbReference type="InterPro" id="IPR000515">
    <property type="entry name" value="MetI-like"/>
</dbReference>
<evidence type="ECO:0000256" key="4">
    <source>
        <dbReference type="ARBA" id="ARBA00022448"/>
    </source>
</evidence>
<dbReference type="SMART" id="SM00382">
    <property type="entry name" value="AAA"/>
    <property type="match status" value="1"/>
</dbReference>
<protein>
    <submittedName>
        <fullName evidence="16">ATP-binding cassette domain-containing protein</fullName>
    </submittedName>
</protein>
<keyword evidence="11 12" id="KW-0472">Membrane</keyword>
<feature type="compositionally biased region" description="Polar residues" evidence="13">
    <location>
        <begin position="248"/>
        <end position="262"/>
    </location>
</feature>
<keyword evidence="6" id="KW-0997">Cell inner membrane</keyword>
<proteinExistence type="inferred from homology"/>
<evidence type="ECO:0000256" key="13">
    <source>
        <dbReference type="SAM" id="MobiDB-lite"/>
    </source>
</evidence>
<keyword evidence="4 12" id="KW-0813">Transport</keyword>
<dbReference type="PANTHER" id="PTHR43166:SF35">
    <property type="entry name" value="L-CYSTINE IMPORT ATP-BINDING PROTEIN TCYN"/>
    <property type="match status" value="1"/>
</dbReference>
<dbReference type="GO" id="GO:0043190">
    <property type="term" value="C:ATP-binding cassette (ABC) transporter complex"/>
    <property type="evidence" value="ECO:0007669"/>
    <property type="project" value="InterPro"/>
</dbReference>
<feature type="domain" description="ABC transmembrane type-1" evidence="15">
    <location>
        <begin position="13"/>
        <end position="205"/>
    </location>
</feature>
<dbReference type="NCBIfam" id="TIGR01726">
    <property type="entry name" value="HEQRo_perm_3TM"/>
    <property type="match status" value="1"/>
</dbReference>
<evidence type="ECO:0000256" key="1">
    <source>
        <dbReference type="ARBA" id="ARBA00004202"/>
    </source>
</evidence>
<dbReference type="Proteomes" id="UP000270342">
    <property type="component" value="Unassembled WGS sequence"/>
</dbReference>
<name>A0A494XIU0_9BURK</name>
<dbReference type="InterPro" id="IPR050086">
    <property type="entry name" value="MetN_ABC_transporter-like"/>
</dbReference>
<dbReference type="InterPro" id="IPR003439">
    <property type="entry name" value="ABC_transporter-like_ATP-bd"/>
</dbReference>
<dbReference type="SUPFAM" id="SSF161098">
    <property type="entry name" value="MetI-like"/>
    <property type="match status" value="1"/>
</dbReference>
<evidence type="ECO:0000256" key="11">
    <source>
        <dbReference type="ARBA" id="ARBA00023136"/>
    </source>
</evidence>
<dbReference type="InterPro" id="IPR010065">
    <property type="entry name" value="AA_ABC_transptr_permease_3TM"/>
</dbReference>
<keyword evidence="5" id="KW-1003">Cell membrane</keyword>
<comment type="caution">
    <text evidence="16">The sequence shown here is derived from an EMBL/GenBank/DDBJ whole genome shotgun (WGS) entry which is preliminary data.</text>
</comment>
<keyword evidence="8" id="KW-0547">Nucleotide-binding</keyword>
<dbReference type="GO" id="GO:0022857">
    <property type="term" value="F:transmembrane transporter activity"/>
    <property type="evidence" value="ECO:0007669"/>
    <property type="project" value="InterPro"/>
</dbReference>
<dbReference type="GO" id="GO:0016887">
    <property type="term" value="F:ATP hydrolysis activity"/>
    <property type="evidence" value="ECO:0007669"/>
    <property type="project" value="InterPro"/>
</dbReference>
<dbReference type="PROSITE" id="PS00211">
    <property type="entry name" value="ABC_TRANSPORTER_1"/>
    <property type="match status" value="1"/>
</dbReference>
<evidence type="ECO:0000313" key="16">
    <source>
        <dbReference type="EMBL" id="RKP49641.1"/>
    </source>
</evidence>
<comment type="similarity">
    <text evidence="3">Belongs to the binding-protein-dependent transport system permease family. HisMQ subfamily.</text>
</comment>
<dbReference type="OrthoDB" id="6049702at2"/>